<feature type="region of interest" description="Disordered" evidence="1">
    <location>
        <begin position="72"/>
        <end position="98"/>
    </location>
</feature>
<accession>A0A507DTN5</accession>
<dbReference type="EMBL" id="QEAQ01000126">
    <property type="protein sequence ID" value="TPX55124.1"/>
    <property type="molecule type" value="Genomic_DNA"/>
</dbReference>
<keyword evidence="3" id="KW-1185">Reference proteome</keyword>
<evidence type="ECO:0000313" key="2">
    <source>
        <dbReference type="EMBL" id="TPX55124.1"/>
    </source>
</evidence>
<comment type="caution">
    <text evidence="2">The sequence shown here is derived from an EMBL/GenBank/DDBJ whole genome shotgun (WGS) entry which is preliminary data.</text>
</comment>
<proteinExistence type="predicted"/>
<organism evidence="2 3">
    <name type="scientific">Powellomyces hirtus</name>
    <dbReference type="NCBI Taxonomy" id="109895"/>
    <lineage>
        <taxon>Eukaryota</taxon>
        <taxon>Fungi</taxon>
        <taxon>Fungi incertae sedis</taxon>
        <taxon>Chytridiomycota</taxon>
        <taxon>Chytridiomycota incertae sedis</taxon>
        <taxon>Chytridiomycetes</taxon>
        <taxon>Spizellomycetales</taxon>
        <taxon>Powellomycetaceae</taxon>
        <taxon>Powellomyces</taxon>
    </lineage>
</organism>
<gene>
    <name evidence="2" type="ORF">PhCBS80983_g05578</name>
</gene>
<sequence length="98" mass="11223">MWKSTTGHQVTHPVGQQKDDEDWDTDPDFVNDVDEKNQRWGNQKTVDVDGSAKTDLDMDELRKNVVEKNDQRAKMEWENRNGQSVKESYGVGKATGKV</sequence>
<protein>
    <submittedName>
        <fullName evidence="2">Uncharacterized protein</fullName>
    </submittedName>
</protein>
<feature type="region of interest" description="Disordered" evidence="1">
    <location>
        <begin position="1"/>
        <end position="55"/>
    </location>
</feature>
<name>A0A507DTN5_9FUNG</name>
<evidence type="ECO:0000313" key="3">
    <source>
        <dbReference type="Proteomes" id="UP000318582"/>
    </source>
</evidence>
<dbReference type="AlphaFoldDB" id="A0A507DTN5"/>
<evidence type="ECO:0000256" key="1">
    <source>
        <dbReference type="SAM" id="MobiDB-lite"/>
    </source>
</evidence>
<dbReference type="Proteomes" id="UP000318582">
    <property type="component" value="Unassembled WGS sequence"/>
</dbReference>
<dbReference type="STRING" id="109895.A0A507DTN5"/>
<feature type="compositionally biased region" description="Acidic residues" evidence="1">
    <location>
        <begin position="19"/>
        <end position="32"/>
    </location>
</feature>
<feature type="compositionally biased region" description="Basic and acidic residues" evidence="1">
    <location>
        <begin position="46"/>
        <end position="55"/>
    </location>
</feature>
<reference evidence="2 3" key="1">
    <citation type="journal article" date="2019" name="Sci. Rep.">
        <title>Comparative genomics of chytrid fungi reveal insights into the obligate biotrophic and pathogenic lifestyle of Synchytrium endobioticum.</title>
        <authorList>
            <person name="van de Vossenberg B.T.L.H."/>
            <person name="Warris S."/>
            <person name="Nguyen H.D.T."/>
            <person name="van Gent-Pelzer M.P.E."/>
            <person name="Joly D.L."/>
            <person name="van de Geest H.C."/>
            <person name="Bonants P.J.M."/>
            <person name="Smith D.S."/>
            <person name="Levesque C.A."/>
            <person name="van der Lee T.A.J."/>
        </authorList>
    </citation>
    <scope>NUCLEOTIDE SEQUENCE [LARGE SCALE GENOMIC DNA]</scope>
    <source>
        <strain evidence="2 3">CBS 809.83</strain>
    </source>
</reference>